<evidence type="ECO:0000313" key="2">
    <source>
        <dbReference type="Proteomes" id="UP000775872"/>
    </source>
</evidence>
<name>A0A9N9ZGK3_9HYPO</name>
<dbReference type="Proteomes" id="UP000775872">
    <property type="component" value="Unassembled WGS sequence"/>
</dbReference>
<reference evidence="2" key="1">
    <citation type="submission" date="2019-06" db="EMBL/GenBank/DDBJ databases">
        <authorList>
            <person name="Broberg M."/>
        </authorList>
    </citation>
    <scope>NUCLEOTIDE SEQUENCE [LARGE SCALE GENOMIC DNA]</scope>
</reference>
<proteinExistence type="predicted"/>
<reference evidence="1 2" key="2">
    <citation type="submission" date="2021-10" db="EMBL/GenBank/DDBJ databases">
        <authorList>
            <person name="Piombo E."/>
        </authorList>
    </citation>
    <scope>NUCLEOTIDE SEQUENCE [LARGE SCALE GENOMIC DNA]</scope>
</reference>
<dbReference type="EMBL" id="CABFOC020000063">
    <property type="protein sequence ID" value="CAH0056072.1"/>
    <property type="molecule type" value="Genomic_DNA"/>
</dbReference>
<evidence type="ECO:0000313" key="1">
    <source>
        <dbReference type="EMBL" id="CAH0056072.1"/>
    </source>
</evidence>
<gene>
    <name evidence="1" type="ORF">CSOL1703_00006006</name>
</gene>
<comment type="caution">
    <text evidence="1">The sequence shown here is derived from an EMBL/GenBank/DDBJ whole genome shotgun (WGS) entry which is preliminary data.</text>
</comment>
<dbReference type="AlphaFoldDB" id="A0A9N9ZGK3"/>
<keyword evidence="2" id="KW-1185">Reference proteome</keyword>
<protein>
    <submittedName>
        <fullName evidence="1">Uncharacterized protein</fullName>
    </submittedName>
</protein>
<sequence length="77" mass="8973">MSESRFKHHMCIEGAKFGVNNVRVLLEDLEKEIDCTWKYTPRNKVYLLSTTKPFSLDLTRRDDGTSATLISVQYVYL</sequence>
<organism evidence="1 2">
    <name type="scientific">Clonostachys solani</name>
    <dbReference type="NCBI Taxonomy" id="160281"/>
    <lineage>
        <taxon>Eukaryota</taxon>
        <taxon>Fungi</taxon>
        <taxon>Dikarya</taxon>
        <taxon>Ascomycota</taxon>
        <taxon>Pezizomycotina</taxon>
        <taxon>Sordariomycetes</taxon>
        <taxon>Hypocreomycetidae</taxon>
        <taxon>Hypocreales</taxon>
        <taxon>Bionectriaceae</taxon>
        <taxon>Clonostachys</taxon>
    </lineage>
</organism>
<accession>A0A9N9ZGK3</accession>